<dbReference type="GO" id="GO:0006310">
    <property type="term" value="P:DNA recombination"/>
    <property type="evidence" value="ECO:0007669"/>
    <property type="project" value="UniProtKB-KW"/>
</dbReference>
<feature type="compositionally biased region" description="Polar residues" evidence="2">
    <location>
        <begin position="60"/>
        <end position="70"/>
    </location>
</feature>
<comment type="similarity">
    <text evidence="1">Belongs to the helicase family.</text>
</comment>
<dbReference type="SUPFAM" id="SSF52540">
    <property type="entry name" value="P-loop containing nucleoside triphosphate hydrolases"/>
    <property type="match status" value="2"/>
</dbReference>
<dbReference type="Pfam" id="PF14214">
    <property type="entry name" value="Helitron_like_N"/>
    <property type="match status" value="1"/>
</dbReference>
<name>A0A179EXD1_METCM</name>
<dbReference type="GO" id="GO:0005524">
    <property type="term" value="F:ATP binding"/>
    <property type="evidence" value="ECO:0007669"/>
    <property type="project" value="UniProtKB-KW"/>
</dbReference>
<keyword evidence="1" id="KW-0378">Hydrolase</keyword>
<comment type="caution">
    <text evidence="6">The sequence shown here is derived from an EMBL/GenBank/DDBJ whole genome shotgun (WGS) entry which is preliminary data.</text>
</comment>
<keyword evidence="1 6" id="KW-0347">Helicase</keyword>
<feature type="compositionally biased region" description="Basic residues" evidence="2">
    <location>
        <begin position="357"/>
        <end position="377"/>
    </location>
</feature>
<dbReference type="PANTHER" id="PTHR47642">
    <property type="entry name" value="ATP-DEPENDENT DNA HELICASE"/>
    <property type="match status" value="1"/>
</dbReference>
<keyword evidence="1" id="KW-0234">DNA repair</keyword>
<dbReference type="Pfam" id="PF05970">
    <property type="entry name" value="PIF1"/>
    <property type="match status" value="1"/>
</dbReference>
<keyword evidence="1" id="KW-0227">DNA damage</keyword>
<dbReference type="Pfam" id="PF20209">
    <property type="entry name" value="DUF6570"/>
    <property type="match status" value="1"/>
</dbReference>
<feature type="compositionally biased region" description="Acidic residues" evidence="2">
    <location>
        <begin position="309"/>
        <end position="321"/>
    </location>
</feature>
<evidence type="ECO:0000256" key="2">
    <source>
        <dbReference type="SAM" id="MobiDB-lite"/>
    </source>
</evidence>
<proteinExistence type="inferred from homology"/>
<dbReference type="GO" id="GO:0016887">
    <property type="term" value="F:ATP hydrolysis activity"/>
    <property type="evidence" value="ECO:0007669"/>
    <property type="project" value="RHEA"/>
</dbReference>
<reference evidence="6 7" key="1">
    <citation type="journal article" date="2016" name="PLoS Pathog.">
        <title>Biosynthesis of antibiotic leucinostatins in bio-control fungus Purpureocillium lilacinum and their inhibition on phytophthora revealed by genome mining.</title>
        <authorList>
            <person name="Wang G."/>
            <person name="Liu Z."/>
            <person name="Lin R."/>
            <person name="Li E."/>
            <person name="Mao Z."/>
            <person name="Ling J."/>
            <person name="Yang Y."/>
            <person name="Yin W.B."/>
            <person name="Xie B."/>
        </authorList>
    </citation>
    <scope>NUCLEOTIDE SEQUENCE [LARGE SCALE GENOMIC DNA]</scope>
    <source>
        <strain evidence="6">170</strain>
    </source>
</reference>
<dbReference type="EC" id="5.6.2.3" evidence="1"/>
<evidence type="ECO:0000313" key="6">
    <source>
        <dbReference type="EMBL" id="OAQ57599.1"/>
    </source>
</evidence>
<dbReference type="RefSeq" id="XP_018135905.1">
    <property type="nucleotide sequence ID" value="XM_018290404.2"/>
</dbReference>
<feature type="domain" description="DUF6570" evidence="5">
    <location>
        <begin position="462"/>
        <end position="590"/>
    </location>
</feature>
<sequence length="1759" mass="200491">MSSGFAYSRVQDDLISVVCARCGEENPAGDFVSKRKSAVSTKNCLDCRNQSRDAIQTLKNLSVGPSSSESPALKRTEEDAALSPPNDRSGTQHTWSERVRQCHTASTLFEASVSQPRVELGTPLPPTQQGSQLFRTLAPSPAVQRTTHPIVPLSDSATVRGSTTSVDHAYLANRYRKGGKDSQDDPSTAGARVKLAAIQRDHRSRRRVGETVSLTPTISQLGSFQGSEVAGEGIYPCAVVGIIFGLTMGHRCDPRSTTDGWVSSWGLLSKEGDDRDQFSEPDIDAEDYANVLLSPARPRRYLEQLGIEPDSESGEEDEDGDRDNASVGRSPLRRRPLQPSAQPRRGRRGPAPGTGGRPRRPRRETRTRSSRPPRRLRSPVMIPPEELAVFHAQDPVWNGDLDASALTDRDKATLREFWTKLDNDQMEYCGRCRECWFQMEIDYDGICSRCYRRDGKRGPDEPYFFSAENHLDFGPVPTRLPELTPTEEALIARVHVHVNIMLVRGQQYKYRGHVVHFLREVGLVYNQLPLLPRELNTVLLRPANTSSHANLSRQFTRQFRLRRQAVMIWLDYLRHHHPGYRCIIIDDERLSQLPEDGNVVDAIPQSQVEAADVGPEEDQEAEPELEDAAAVPDLLAKDTELDALRSILAGEPEANAMQPLATGSQGQAQHELQLPNIRHTPINEFNRSHALFSLAFPCLFPDGRADFVEPRLRSIEYKDYIEHAMRWHDGRFARHPTFRFVAFNTLMRSQARARSKFFVKQHDGTREPLTREQLIQALEHSDDPEAQALINSITRHAVSIRGTRPFWNRKRQDLEAMAARVRAGEDGIVAVLVAAESSHCCLFRDIVLRKKFNITDYWDRYEWQGRGSPHNHGLYWMENCPRTDMEDEAARDVFARTWGFHITAINPEPTRAVPQGEGNPLSVDPLSIEMTFLRLSQIVNRCQRHKCNTTYCLRVRKRTGDLARDMEGAAADIEAANVASPERECRFDFPRALRELAAIIRKEGRSYYVFEAARNDNIMNHFNPVIVLGWLANIDISPCTSLQAVITYAAKYCSKSEKKMEPYCNLADQVLPHTAHRQPLLSFSSRLMNKLIAERDYSAQEISHLLLNIPLQEGTRLVVAVDCRPLAQHARSYRVDEDVHETIGSYRKYLERNDQHEDITYLEYLQSYNLKTWWRLATQAKKRVLSYFPRYRSMESSPQFNDFCRVKLMMSRPHRSPEDLLTLDGHRFDCFAAAYKFCREQHHDTHADDHYGLPETNELGAEDDEFELEAHEEPVADEDWHELARMLPDRPLEEEDIDVLGCRDIDIDYDWTPHVGRYADDGILNGDYWKQPPSLRYGDVPLFDPGIFSVVTSCRWWKSYLINLLSAHLQAAAVWRGTPVWRAAPTGVAGNQISRTTLHSLLHLPINKDFKPLSPTDMAQLLKDIRYLIIDEKSMLGLRQLSWIDDRLREAFPNRNEEFFGGLNILLVGDFFQLPPVLQKPLYYDKEVQGVEIKGRNAYRHFDKSVFLKIVQRQRGDEQKAFRTALGELRLLQLSVESCKLLSGRVQAKLDDQEVAKFANALRVYATKDRVNEYNHYHLDRLSRPVIQVKAKNLASGARGTVYDIGWEPGADPIQDPPCVIMMEFDKYSGPVFLTTPDGRKIVPILPVDRDFLIGATLCTRTQFPLIVCYAITVHKSQSITEDVIVTDLSCRDFQTGLSYVAVSRVNTLQGLMLDAPFDRSHLFYESPPEGMKMKMRDERHRRRHVLTRNPYRTDHGSA</sequence>
<dbReference type="OrthoDB" id="4917215at2759"/>
<feature type="region of interest" description="Disordered" evidence="2">
    <location>
        <begin position="307"/>
        <end position="381"/>
    </location>
</feature>
<dbReference type="GO" id="GO:0043139">
    <property type="term" value="F:5'-3' DNA helicase activity"/>
    <property type="evidence" value="ECO:0007669"/>
    <property type="project" value="UniProtKB-EC"/>
</dbReference>
<evidence type="ECO:0000313" key="7">
    <source>
        <dbReference type="Proteomes" id="UP000078397"/>
    </source>
</evidence>
<dbReference type="InterPro" id="IPR025476">
    <property type="entry name" value="Helitron_helicase-like"/>
</dbReference>
<feature type="domain" description="DNA helicase Pif1-like DEAD-box helicase" evidence="3">
    <location>
        <begin position="1358"/>
        <end position="1518"/>
    </location>
</feature>
<accession>A0A179EXD1</accession>
<keyword evidence="1" id="KW-0067">ATP-binding</keyword>
<dbReference type="EMBL" id="LSBJ02000015">
    <property type="protein sequence ID" value="OAQ57599.1"/>
    <property type="molecule type" value="Genomic_DNA"/>
</dbReference>
<feature type="region of interest" description="Disordered" evidence="2">
    <location>
        <begin position="60"/>
        <end position="96"/>
    </location>
</feature>
<protein>
    <recommendedName>
        <fullName evidence="1">ATP-dependent DNA helicase</fullName>
        <ecNumber evidence="1">5.6.2.3</ecNumber>
    </recommendedName>
</protein>
<dbReference type="STRING" id="1380566.A0A179EXD1"/>
<comment type="catalytic activity">
    <reaction evidence="1">
        <text>ATP + H2O = ADP + phosphate + H(+)</text>
        <dbReference type="Rhea" id="RHEA:13065"/>
        <dbReference type="ChEBI" id="CHEBI:15377"/>
        <dbReference type="ChEBI" id="CHEBI:15378"/>
        <dbReference type="ChEBI" id="CHEBI:30616"/>
        <dbReference type="ChEBI" id="CHEBI:43474"/>
        <dbReference type="ChEBI" id="CHEBI:456216"/>
        <dbReference type="EC" id="5.6.2.3"/>
    </reaction>
</comment>
<evidence type="ECO:0000259" key="3">
    <source>
        <dbReference type="Pfam" id="PF05970"/>
    </source>
</evidence>
<evidence type="ECO:0000259" key="4">
    <source>
        <dbReference type="Pfam" id="PF14214"/>
    </source>
</evidence>
<dbReference type="PANTHER" id="PTHR47642:SF6">
    <property type="entry name" value="ATP-DEPENDENT DNA HELICASE"/>
    <property type="match status" value="1"/>
</dbReference>
<evidence type="ECO:0000259" key="5">
    <source>
        <dbReference type="Pfam" id="PF20209"/>
    </source>
</evidence>
<keyword evidence="1" id="KW-0233">DNA recombination</keyword>
<dbReference type="InterPro" id="IPR027417">
    <property type="entry name" value="P-loop_NTPase"/>
</dbReference>
<dbReference type="CDD" id="cd18809">
    <property type="entry name" value="SF1_C_RecD"/>
    <property type="match status" value="1"/>
</dbReference>
<dbReference type="Proteomes" id="UP000078397">
    <property type="component" value="Unassembled WGS sequence"/>
</dbReference>
<comment type="cofactor">
    <cofactor evidence="1">
        <name>Mg(2+)</name>
        <dbReference type="ChEBI" id="CHEBI:18420"/>
    </cofactor>
</comment>
<organism evidence="6 7">
    <name type="scientific">Pochonia chlamydosporia 170</name>
    <dbReference type="NCBI Taxonomy" id="1380566"/>
    <lineage>
        <taxon>Eukaryota</taxon>
        <taxon>Fungi</taxon>
        <taxon>Dikarya</taxon>
        <taxon>Ascomycota</taxon>
        <taxon>Pezizomycotina</taxon>
        <taxon>Sordariomycetes</taxon>
        <taxon>Hypocreomycetidae</taxon>
        <taxon>Hypocreales</taxon>
        <taxon>Clavicipitaceae</taxon>
        <taxon>Pochonia</taxon>
    </lineage>
</organism>
<dbReference type="GeneID" id="28854398"/>
<dbReference type="GO" id="GO:0006281">
    <property type="term" value="P:DNA repair"/>
    <property type="evidence" value="ECO:0007669"/>
    <property type="project" value="UniProtKB-KW"/>
</dbReference>
<dbReference type="InterPro" id="IPR010285">
    <property type="entry name" value="DNA_helicase_pif1-like_DEAD"/>
</dbReference>
<dbReference type="InterPro" id="IPR046700">
    <property type="entry name" value="DUF6570"/>
</dbReference>
<gene>
    <name evidence="6" type="ORF">VFPPC_12586</name>
</gene>
<dbReference type="Gene3D" id="3.40.50.300">
    <property type="entry name" value="P-loop containing nucleotide triphosphate hydrolases"/>
    <property type="match status" value="1"/>
</dbReference>
<dbReference type="GO" id="GO:0000723">
    <property type="term" value="P:telomere maintenance"/>
    <property type="evidence" value="ECO:0007669"/>
    <property type="project" value="InterPro"/>
</dbReference>
<feature type="domain" description="Helitron helicase-like" evidence="4">
    <location>
        <begin position="720"/>
        <end position="821"/>
    </location>
</feature>
<keyword evidence="1" id="KW-0547">Nucleotide-binding</keyword>
<keyword evidence="7" id="KW-1185">Reference proteome</keyword>
<dbReference type="InterPro" id="IPR051055">
    <property type="entry name" value="PIF1_helicase"/>
</dbReference>
<dbReference type="KEGG" id="pchm:VFPPC_12586"/>
<evidence type="ECO:0000256" key="1">
    <source>
        <dbReference type="RuleBase" id="RU363044"/>
    </source>
</evidence>